<dbReference type="Proteomes" id="UP000789366">
    <property type="component" value="Unassembled WGS sequence"/>
</dbReference>
<feature type="non-terminal residue" evidence="1">
    <location>
        <position position="115"/>
    </location>
</feature>
<sequence length="115" mass="13065">TKNGLKNVESNFKNVKDYKISLLAISIAYPEAPKPGEERSQHFIAVATMSFQFSQVLHPVGTESQGIVEITQTSSRTLRNRQEFQTTSRTPHKRRQELHINVAKNSTIVKNSREI</sequence>
<reference evidence="1" key="1">
    <citation type="submission" date="2021-06" db="EMBL/GenBank/DDBJ databases">
        <authorList>
            <person name="Kallberg Y."/>
            <person name="Tangrot J."/>
            <person name="Rosling A."/>
        </authorList>
    </citation>
    <scope>NUCLEOTIDE SEQUENCE</scope>
    <source>
        <strain evidence="1">28 12/20/2015</strain>
    </source>
</reference>
<evidence type="ECO:0000313" key="2">
    <source>
        <dbReference type="Proteomes" id="UP000789366"/>
    </source>
</evidence>
<organism evidence="1 2">
    <name type="scientific">Cetraspora pellucida</name>
    <dbReference type="NCBI Taxonomy" id="1433469"/>
    <lineage>
        <taxon>Eukaryota</taxon>
        <taxon>Fungi</taxon>
        <taxon>Fungi incertae sedis</taxon>
        <taxon>Mucoromycota</taxon>
        <taxon>Glomeromycotina</taxon>
        <taxon>Glomeromycetes</taxon>
        <taxon>Diversisporales</taxon>
        <taxon>Gigasporaceae</taxon>
        <taxon>Cetraspora</taxon>
    </lineage>
</organism>
<name>A0ACA9N7L5_9GLOM</name>
<dbReference type="EMBL" id="CAJVPW010012954">
    <property type="protein sequence ID" value="CAG8640191.1"/>
    <property type="molecule type" value="Genomic_DNA"/>
</dbReference>
<accession>A0ACA9N7L5</accession>
<keyword evidence="2" id="KW-1185">Reference proteome</keyword>
<comment type="caution">
    <text evidence="1">The sequence shown here is derived from an EMBL/GenBank/DDBJ whole genome shotgun (WGS) entry which is preliminary data.</text>
</comment>
<protein>
    <submittedName>
        <fullName evidence="1">2540_t:CDS:1</fullName>
    </submittedName>
</protein>
<proteinExistence type="predicted"/>
<gene>
    <name evidence="1" type="ORF">SPELUC_LOCUS8534</name>
</gene>
<evidence type="ECO:0000313" key="1">
    <source>
        <dbReference type="EMBL" id="CAG8640191.1"/>
    </source>
</evidence>
<feature type="non-terminal residue" evidence="1">
    <location>
        <position position="1"/>
    </location>
</feature>